<name>A0A091E4U7_FUKDA</name>
<feature type="compositionally biased region" description="Low complexity" evidence="1">
    <location>
        <begin position="101"/>
        <end position="111"/>
    </location>
</feature>
<dbReference type="EMBL" id="KN122489">
    <property type="protein sequence ID" value="KFO30116.1"/>
    <property type="molecule type" value="Genomic_DNA"/>
</dbReference>
<gene>
    <name evidence="2" type="ORF">H920_08463</name>
</gene>
<keyword evidence="3" id="KW-1185">Reference proteome</keyword>
<organism evidence="2 3">
    <name type="scientific">Fukomys damarensis</name>
    <name type="common">Damaraland mole rat</name>
    <name type="synonym">Cryptomys damarensis</name>
    <dbReference type="NCBI Taxonomy" id="885580"/>
    <lineage>
        <taxon>Eukaryota</taxon>
        <taxon>Metazoa</taxon>
        <taxon>Chordata</taxon>
        <taxon>Craniata</taxon>
        <taxon>Vertebrata</taxon>
        <taxon>Euteleostomi</taxon>
        <taxon>Mammalia</taxon>
        <taxon>Eutheria</taxon>
        <taxon>Euarchontoglires</taxon>
        <taxon>Glires</taxon>
        <taxon>Rodentia</taxon>
        <taxon>Hystricomorpha</taxon>
        <taxon>Bathyergidae</taxon>
        <taxon>Fukomys</taxon>
    </lineage>
</organism>
<evidence type="ECO:0000313" key="3">
    <source>
        <dbReference type="Proteomes" id="UP000028990"/>
    </source>
</evidence>
<feature type="region of interest" description="Disordered" evidence="1">
    <location>
        <begin position="90"/>
        <end position="111"/>
    </location>
</feature>
<evidence type="ECO:0000256" key="1">
    <source>
        <dbReference type="SAM" id="MobiDB-lite"/>
    </source>
</evidence>
<protein>
    <submittedName>
        <fullName evidence="2">Uncharacterized protein</fullName>
    </submittedName>
</protein>
<proteinExistence type="predicted"/>
<dbReference type="Proteomes" id="UP000028990">
    <property type="component" value="Unassembled WGS sequence"/>
</dbReference>
<accession>A0A091E4U7</accession>
<reference evidence="2 3" key="1">
    <citation type="submission" date="2013-11" db="EMBL/GenBank/DDBJ databases">
        <title>The Damaraland mole rat (Fukomys damarensis) genome and evolution of African mole rats.</title>
        <authorList>
            <person name="Gladyshev V.N."/>
            <person name="Fang X."/>
        </authorList>
    </citation>
    <scope>NUCLEOTIDE SEQUENCE [LARGE SCALE GENOMIC DNA]</scope>
    <source>
        <tissue evidence="2">Liver</tissue>
    </source>
</reference>
<sequence>MEEVLVAMAILVMKETSVVKVALVAVVVEEYTVAVGKAAMDLVMTEAMWEVVEATTILAATTFNLQILDPGSEKTLAAKALAPVVVGTKTAKPQNQGGSGSSSSSSSDGSG</sequence>
<dbReference type="AlphaFoldDB" id="A0A091E4U7"/>
<evidence type="ECO:0000313" key="2">
    <source>
        <dbReference type="EMBL" id="KFO30116.1"/>
    </source>
</evidence>